<comment type="caution">
    <text evidence="1">The sequence shown here is derived from an EMBL/GenBank/DDBJ whole genome shotgun (WGS) entry which is preliminary data.</text>
</comment>
<accession>A0A0V0SHZ1</accession>
<dbReference type="Proteomes" id="UP000054630">
    <property type="component" value="Unassembled WGS sequence"/>
</dbReference>
<gene>
    <name evidence="1" type="ORF">T07_2230</name>
</gene>
<organism evidence="1 2">
    <name type="scientific">Trichinella nelsoni</name>
    <dbReference type="NCBI Taxonomy" id="6336"/>
    <lineage>
        <taxon>Eukaryota</taxon>
        <taxon>Metazoa</taxon>
        <taxon>Ecdysozoa</taxon>
        <taxon>Nematoda</taxon>
        <taxon>Enoplea</taxon>
        <taxon>Dorylaimia</taxon>
        <taxon>Trichinellida</taxon>
        <taxon>Trichinellidae</taxon>
        <taxon>Trichinella</taxon>
    </lineage>
</organism>
<proteinExistence type="predicted"/>
<name>A0A0V0SHZ1_9BILA</name>
<keyword evidence="2" id="KW-1185">Reference proteome</keyword>
<sequence>MVCTKIKTGSCVSHQGYDGTASMSGEFGVAPACLRQHMPHATYVHCLEHTLYLFFATCVRLQSLETALPSSFELKALEKMQLCTSHRKL</sequence>
<evidence type="ECO:0000313" key="2">
    <source>
        <dbReference type="Proteomes" id="UP000054630"/>
    </source>
</evidence>
<protein>
    <submittedName>
        <fullName evidence="1">Uncharacterized protein</fullName>
    </submittedName>
</protein>
<dbReference type="AlphaFoldDB" id="A0A0V0SHZ1"/>
<dbReference type="OrthoDB" id="6614843at2759"/>
<dbReference type="EMBL" id="JYDL01000008">
    <property type="protein sequence ID" value="KRX26283.1"/>
    <property type="molecule type" value="Genomic_DNA"/>
</dbReference>
<reference evidence="1 2" key="1">
    <citation type="submission" date="2015-01" db="EMBL/GenBank/DDBJ databases">
        <title>Evolution of Trichinella species and genotypes.</title>
        <authorList>
            <person name="Korhonen P.K."/>
            <person name="Edoardo P."/>
            <person name="Giuseppe L.R."/>
            <person name="Gasser R.B."/>
        </authorList>
    </citation>
    <scope>NUCLEOTIDE SEQUENCE [LARGE SCALE GENOMIC DNA]</scope>
    <source>
        <strain evidence="1">ISS37</strain>
    </source>
</reference>
<evidence type="ECO:0000313" key="1">
    <source>
        <dbReference type="EMBL" id="KRX26283.1"/>
    </source>
</evidence>